<comment type="caution">
    <text evidence="1">The sequence shown here is derived from an EMBL/GenBank/DDBJ whole genome shotgun (WGS) entry which is preliminary data.</text>
</comment>
<gene>
    <name evidence="1" type="ORF">PYW08_006264</name>
</gene>
<protein>
    <submittedName>
        <fullName evidence="1">Uncharacterized protein</fullName>
    </submittedName>
</protein>
<organism evidence="1 2">
    <name type="scientific">Mythimna loreyi</name>
    <dbReference type="NCBI Taxonomy" id="667449"/>
    <lineage>
        <taxon>Eukaryota</taxon>
        <taxon>Metazoa</taxon>
        <taxon>Ecdysozoa</taxon>
        <taxon>Arthropoda</taxon>
        <taxon>Hexapoda</taxon>
        <taxon>Insecta</taxon>
        <taxon>Pterygota</taxon>
        <taxon>Neoptera</taxon>
        <taxon>Endopterygota</taxon>
        <taxon>Lepidoptera</taxon>
        <taxon>Glossata</taxon>
        <taxon>Ditrysia</taxon>
        <taxon>Noctuoidea</taxon>
        <taxon>Noctuidae</taxon>
        <taxon>Noctuinae</taxon>
        <taxon>Hadenini</taxon>
        <taxon>Mythimna</taxon>
    </lineage>
</organism>
<keyword evidence="2" id="KW-1185">Reference proteome</keyword>
<proteinExistence type="predicted"/>
<reference evidence="1" key="1">
    <citation type="submission" date="2023-03" db="EMBL/GenBank/DDBJ databases">
        <title>Chromosome-level genomes of two armyworms, Mythimna separata and Mythimna loreyi, provide insights into the biosynthesis and reception of sex pheromones.</title>
        <authorList>
            <person name="Zhao H."/>
        </authorList>
    </citation>
    <scope>NUCLEOTIDE SEQUENCE</scope>
    <source>
        <strain evidence="1">BeijingLab</strain>
    </source>
</reference>
<accession>A0ACC2QP34</accession>
<evidence type="ECO:0000313" key="1">
    <source>
        <dbReference type="EMBL" id="KAJ8720799.1"/>
    </source>
</evidence>
<sequence>MQEERLCVLCPRSVHRRRQNHILQASLLHTHPAHVSYIQENAIRQVSFNSTQSVCHRCWQRVDRNVLNPVQNPVEHEPEVSPPVPVPILVPPLQNDVQGSNDGELYVPSYKRAPNTSSHCIFGACSNENRRRIPKTIKLYMITTHQLYIPQHARVCREHLESNMWDELENHCTISHYFTAEHFTNVCNIFTEGIISNKQYDFETMVGLNDDSLHFWVGLNGKNCVKRKCAKGKCIKKKHTKDKKQEDYNQKHKDQEGNNLKLMLLFFERLLNSYYPSATNSSFKLYAYCSTERRQRNLHELHRSVWR</sequence>
<dbReference type="EMBL" id="CM056795">
    <property type="protein sequence ID" value="KAJ8720799.1"/>
    <property type="molecule type" value="Genomic_DNA"/>
</dbReference>
<name>A0ACC2QP34_9NEOP</name>
<dbReference type="Proteomes" id="UP001231649">
    <property type="component" value="Chromosome 19"/>
</dbReference>
<evidence type="ECO:0000313" key="2">
    <source>
        <dbReference type="Proteomes" id="UP001231649"/>
    </source>
</evidence>